<evidence type="ECO:0000256" key="11">
    <source>
        <dbReference type="ARBA" id="ARBA00023286"/>
    </source>
</evidence>
<dbReference type="GO" id="GO:0005886">
    <property type="term" value="C:plasma membrane"/>
    <property type="evidence" value="ECO:0007669"/>
    <property type="project" value="UniProtKB-SubCell"/>
</dbReference>
<evidence type="ECO:0000313" key="17">
    <source>
        <dbReference type="EMBL" id="ROT82345.1"/>
    </source>
</evidence>
<dbReference type="Pfam" id="PF10613">
    <property type="entry name" value="Lig_chan-Glu_bd"/>
    <property type="match status" value="1"/>
</dbReference>
<dbReference type="SMART" id="SM00918">
    <property type="entry name" value="Lig_chan-Glu_bd"/>
    <property type="match status" value="1"/>
</dbReference>
<dbReference type="Gene3D" id="3.40.190.10">
    <property type="entry name" value="Periplasmic binding protein-like II"/>
    <property type="match status" value="1"/>
</dbReference>
<dbReference type="InterPro" id="IPR019594">
    <property type="entry name" value="Glu/Gly-bd"/>
</dbReference>
<evidence type="ECO:0000256" key="13">
    <source>
        <dbReference type="SAM" id="MobiDB-lite"/>
    </source>
</evidence>
<keyword evidence="12" id="KW-0407">Ion channel</keyword>
<dbReference type="GO" id="GO:0050906">
    <property type="term" value="P:detection of stimulus involved in sensory perception"/>
    <property type="evidence" value="ECO:0007669"/>
    <property type="project" value="UniProtKB-ARBA"/>
</dbReference>
<keyword evidence="3" id="KW-0813">Transport</keyword>
<keyword evidence="5 14" id="KW-0812">Transmembrane</keyword>
<dbReference type="Pfam" id="PF00060">
    <property type="entry name" value="Lig_chan"/>
    <property type="match status" value="1"/>
</dbReference>
<evidence type="ECO:0000256" key="15">
    <source>
        <dbReference type="SAM" id="SignalP"/>
    </source>
</evidence>
<gene>
    <name evidence="17" type="ORF">C7M84_024487</name>
</gene>
<comment type="caution">
    <text evidence="17">The sequence shown here is derived from an EMBL/GenBank/DDBJ whole genome shotgun (WGS) entry which is preliminary data.</text>
</comment>
<dbReference type="AlphaFoldDB" id="A0A3R7PD19"/>
<evidence type="ECO:0000256" key="8">
    <source>
        <dbReference type="ARBA" id="ARBA00023136"/>
    </source>
</evidence>
<evidence type="ECO:0000256" key="1">
    <source>
        <dbReference type="ARBA" id="ARBA00004651"/>
    </source>
</evidence>
<keyword evidence="6 14" id="KW-1133">Transmembrane helix</keyword>
<evidence type="ECO:0000313" key="18">
    <source>
        <dbReference type="Proteomes" id="UP000283509"/>
    </source>
</evidence>
<evidence type="ECO:0000256" key="3">
    <source>
        <dbReference type="ARBA" id="ARBA00022448"/>
    </source>
</evidence>
<accession>A0A3R7PD19</accession>
<dbReference type="InterPro" id="IPR001320">
    <property type="entry name" value="Iontro_rcpt_C"/>
</dbReference>
<feature type="transmembrane region" description="Helical" evidence="14">
    <location>
        <begin position="436"/>
        <end position="453"/>
    </location>
</feature>
<dbReference type="PANTHER" id="PTHR42643">
    <property type="entry name" value="IONOTROPIC RECEPTOR 20A-RELATED"/>
    <property type="match status" value="1"/>
</dbReference>
<feature type="signal peptide" evidence="15">
    <location>
        <begin position="1"/>
        <end position="23"/>
    </location>
</feature>
<keyword evidence="4" id="KW-1003">Cell membrane</keyword>
<dbReference type="OrthoDB" id="5984008at2759"/>
<evidence type="ECO:0000256" key="5">
    <source>
        <dbReference type="ARBA" id="ARBA00022692"/>
    </source>
</evidence>
<reference evidence="17 18" key="1">
    <citation type="submission" date="2018-04" db="EMBL/GenBank/DDBJ databases">
        <authorList>
            <person name="Zhang X."/>
            <person name="Yuan J."/>
            <person name="Li F."/>
            <person name="Xiang J."/>
        </authorList>
    </citation>
    <scope>NUCLEOTIDE SEQUENCE [LARGE SCALE GENOMIC DNA]</scope>
    <source>
        <tissue evidence="17">Muscle</tissue>
    </source>
</reference>
<dbReference type="GO" id="GO:0015276">
    <property type="term" value="F:ligand-gated monoatomic ion channel activity"/>
    <property type="evidence" value="ECO:0007669"/>
    <property type="project" value="InterPro"/>
</dbReference>
<evidence type="ECO:0000256" key="12">
    <source>
        <dbReference type="ARBA" id="ARBA00023303"/>
    </source>
</evidence>
<evidence type="ECO:0000256" key="6">
    <source>
        <dbReference type="ARBA" id="ARBA00022989"/>
    </source>
</evidence>
<evidence type="ECO:0000256" key="4">
    <source>
        <dbReference type="ARBA" id="ARBA00022475"/>
    </source>
</evidence>
<comment type="similarity">
    <text evidence="2">Belongs to the glutamate-gated ion channel (TC 1.A.10.1) family.</text>
</comment>
<sequence>MEGGCCRLIFFTVITVLCGSVFTTTTSENRVDEEAGAEILHQNPVLKKEDKTDGVYEIQDPISDSDSPDPSSSSICSSPSPSPSFLVSSRILSPRSLLAVAEMKQSHPGDDPSLALLLVTVVRREMQGCSLVVAADGGFGASLVLREVVYVNSTENLHRVDWTPSRCGGYVFLLEDPTPLLDFGAEDQHAWDYDGKYVIVGLAVDELDQLTRTKKAKKTEHIVGVAESGREGEYRLYMNLLYWGEGVAWVSTWRRAALSHPHALFPDKISNLRQAVINVVAFDLPPNIIYHRRADGSLYIYGLEVELVRALAQAFNFTINFKEPPPGEMWGAKLDNGSWNGLVGMLGSGEGDLGIANKYITSLYGRLEFEHYSAPYEADRSCYLARMEPPLPLWQSLGLPFQLATWLAILAGLLLSGPVLFSLARATGGASGRDPLGERSITFACVYILGIHFRVPQTLLPSHASTQTLVVFLWMYSIILTTGYSSNLTAFLTVKRQPPSIETIKELRESRLNVFGVGPFFGNSMAQSENPHLRALAERFVSMSSFSDIAQQVLAGRGVMIQSGTFLKYMGDQLTTSRGLPRVRVIKECFSPYSVGIGLQSYSPLIRKFNRVINWIVESGLFRHWHHTTLRQTKKVIGKHDSPRVCKAR</sequence>
<reference evidence="17 18" key="2">
    <citation type="submission" date="2019-01" db="EMBL/GenBank/DDBJ databases">
        <title>The decoding of complex shrimp genome reveals the adaptation for benthos swimmer, frequently molting mechanism and breeding impact on genome.</title>
        <authorList>
            <person name="Sun Y."/>
            <person name="Gao Y."/>
            <person name="Yu Y."/>
        </authorList>
    </citation>
    <scope>NUCLEOTIDE SEQUENCE [LARGE SCALE GENOMIC DNA]</scope>
    <source>
        <tissue evidence="17">Muscle</tissue>
    </source>
</reference>
<keyword evidence="18" id="KW-1185">Reference proteome</keyword>
<evidence type="ECO:0000256" key="9">
    <source>
        <dbReference type="ARBA" id="ARBA00023170"/>
    </source>
</evidence>
<feature type="domain" description="Ionotropic glutamate receptor L-glutamate and glycine-binding" evidence="16">
    <location>
        <begin position="286"/>
        <end position="348"/>
    </location>
</feature>
<feature type="transmembrane region" description="Helical" evidence="14">
    <location>
        <begin position="403"/>
        <end position="424"/>
    </location>
</feature>
<organism evidence="17 18">
    <name type="scientific">Penaeus vannamei</name>
    <name type="common">Whiteleg shrimp</name>
    <name type="synonym">Litopenaeus vannamei</name>
    <dbReference type="NCBI Taxonomy" id="6689"/>
    <lineage>
        <taxon>Eukaryota</taxon>
        <taxon>Metazoa</taxon>
        <taxon>Ecdysozoa</taxon>
        <taxon>Arthropoda</taxon>
        <taxon>Crustacea</taxon>
        <taxon>Multicrustacea</taxon>
        <taxon>Malacostraca</taxon>
        <taxon>Eumalacostraca</taxon>
        <taxon>Eucarida</taxon>
        <taxon>Decapoda</taxon>
        <taxon>Dendrobranchiata</taxon>
        <taxon>Penaeoidea</taxon>
        <taxon>Penaeidae</taxon>
        <taxon>Penaeus</taxon>
    </lineage>
</organism>
<evidence type="ECO:0000256" key="7">
    <source>
        <dbReference type="ARBA" id="ARBA00023065"/>
    </source>
</evidence>
<dbReference type="SUPFAM" id="SSF53850">
    <property type="entry name" value="Periplasmic binding protein-like II"/>
    <property type="match status" value="1"/>
</dbReference>
<keyword evidence="9 17" id="KW-0675">Receptor</keyword>
<feature type="region of interest" description="Disordered" evidence="13">
    <location>
        <begin position="58"/>
        <end position="84"/>
    </location>
</feature>
<keyword evidence="8 14" id="KW-0472">Membrane</keyword>
<dbReference type="PANTHER" id="PTHR42643:SF39">
    <property type="entry name" value="IONOTROPIC RECEPTOR 56A-RELATED"/>
    <property type="match status" value="1"/>
</dbReference>
<keyword evidence="10" id="KW-0325">Glycoprotein</keyword>
<feature type="compositionally biased region" description="Low complexity" evidence="13">
    <location>
        <begin position="60"/>
        <end position="79"/>
    </location>
</feature>
<protein>
    <submittedName>
        <fullName evidence="17">Variant Ionotropic Glutamate Receptor</fullName>
    </submittedName>
</protein>
<dbReference type="EMBL" id="QCYY01000838">
    <property type="protein sequence ID" value="ROT82345.1"/>
    <property type="molecule type" value="Genomic_DNA"/>
</dbReference>
<keyword evidence="11" id="KW-1071">Ligand-gated ion channel</keyword>
<feature type="chain" id="PRO_5018561239" evidence="15">
    <location>
        <begin position="24"/>
        <end position="649"/>
    </location>
</feature>
<comment type="subcellular location">
    <subcellularLocation>
        <location evidence="1">Cell membrane</location>
        <topology evidence="1">Multi-pass membrane protein</topology>
    </subcellularLocation>
</comment>
<proteinExistence type="inferred from homology"/>
<dbReference type="Proteomes" id="UP000283509">
    <property type="component" value="Unassembled WGS sequence"/>
</dbReference>
<dbReference type="Gene3D" id="1.10.287.70">
    <property type="match status" value="1"/>
</dbReference>
<evidence type="ECO:0000259" key="16">
    <source>
        <dbReference type="SMART" id="SM00918"/>
    </source>
</evidence>
<evidence type="ECO:0000256" key="14">
    <source>
        <dbReference type="SAM" id="Phobius"/>
    </source>
</evidence>
<dbReference type="InterPro" id="IPR052192">
    <property type="entry name" value="Insect_Ionotropic_Sensory_Rcpt"/>
</dbReference>
<keyword evidence="7" id="KW-0406">Ion transport</keyword>
<evidence type="ECO:0000256" key="10">
    <source>
        <dbReference type="ARBA" id="ARBA00023180"/>
    </source>
</evidence>
<feature type="transmembrane region" description="Helical" evidence="14">
    <location>
        <begin position="473"/>
        <end position="494"/>
    </location>
</feature>
<name>A0A3R7PD19_PENVA</name>
<evidence type="ECO:0000256" key="2">
    <source>
        <dbReference type="ARBA" id="ARBA00008685"/>
    </source>
</evidence>
<keyword evidence="15" id="KW-0732">Signal</keyword>